<dbReference type="Proteomes" id="UP000712600">
    <property type="component" value="Unassembled WGS sequence"/>
</dbReference>
<proteinExistence type="predicted"/>
<accession>A0A8S9NUN9</accession>
<name>A0A8S9NUN9_BRACR</name>
<reference evidence="1" key="1">
    <citation type="submission" date="2019-12" db="EMBL/GenBank/DDBJ databases">
        <title>Genome sequencing and annotation of Brassica cretica.</title>
        <authorList>
            <person name="Studholme D.J."/>
            <person name="Sarris P."/>
        </authorList>
    </citation>
    <scope>NUCLEOTIDE SEQUENCE</scope>
    <source>
        <strain evidence="1">PFS-109/04</strain>
        <tissue evidence="1">Leaf</tissue>
    </source>
</reference>
<comment type="caution">
    <text evidence="1">The sequence shown here is derived from an EMBL/GenBank/DDBJ whole genome shotgun (WGS) entry which is preliminary data.</text>
</comment>
<organism evidence="1 2">
    <name type="scientific">Brassica cretica</name>
    <name type="common">Mustard</name>
    <dbReference type="NCBI Taxonomy" id="69181"/>
    <lineage>
        <taxon>Eukaryota</taxon>
        <taxon>Viridiplantae</taxon>
        <taxon>Streptophyta</taxon>
        <taxon>Embryophyta</taxon>
        <taxon>Tracheophyta</taxon>
        <taxon>Spermatophyta</taxon>
        <taxon>Magnoliopsida</taxon>
        <taxon>eudicotyledons</taxon>
        <taxon>Gunneridae</taxon>
        <taxon>Pentapetalae</taxon>
        <taxon>rosids</taxon>
        <taxon>malvids</taxon>
        <taxon>Brassicales</taxon>
        <taxon>Brassicaceae</taxon>
        <taxon>Brassiceae</taxon>
        <taxon>Brassica</taxon>
    </lineage>
</organism>
<dbReference type="InterPro" id="IPR021109">
    <property type="entry name" value="Peptidase_aspartic_dom_sf"/>
</dbReference>
<evidence type="ECO:0000313" key="2">
    <source>
        <dbReference type="Proteomes" id="UP000712600"/>
    </source>
</evidence>
<evidence type="ECO:0008006" key="3">
    <source>
        <dbReference type="Google" id="ProtNLM"/>
    </source>
</evidence>
<gene>
    <name evidence="1" type="ORF">F2Q69_00042215</name>
</gene>
<dbReference type="AlphaFoldDB" id="A0A8S9NUN9"/>
<protein>
    <recommendedName>
        <fullName evidence="3">Aspartic peptidase DDI1-type domain-containing protein</fullName>
    </recommendedName>
</protein>
<dbReference type="EMBL" id="QGKX02001621">
    <property type="protein sequence ID" value="KAF3504609.1"/>
    <property type="molecule type" value="Genomic_DNA"/>
</dbReference>
<dbReference type="Gene3D" id="2.40.70.10">
    <property type="entry name" value="Acid Proteases"/>
    <property type="match status" value="1"/>
</dbReference>
<evidence type="ECO:0000313" key="1">
    <source>
        <dbReference type="EMBL" id="KAF3504609.1"/>
    </source>
</evidence>
<sequence length="207" mass="23942">MFHQVREKIRHRITLKKSDPGKFVVPCLIGGIDYARALCDMGSSVSILPKMMADHLRVKIKPLEDSFTFFDSQLEFFSVTWENLHGYCKSSMRHADQQVVSDTHRPYFCYYDHEVEVELETEASIDTQLEASIDKKSDAVIDEELETPIESDHANEKDNFPEGTINSWENDYCQPSFTIQTTTPSKRKINDSDYYTFKEENQHNGAI</sequence>